<dbReference type="InterPro" id="IPR021133">
    <property type="entry name" value="HEAT_type_2"/>
</dbReference>
<dbReference type="InterPro" id="IPR011989">
    <property type="entry name" value="ARM-like"/>
</dbReference>
<dbReference type="GO" id="GO:0000159">
    <property type="term" value="C:protein phosphatase type 2A complex"/>
    <property type="evidence" value="ECO:0007669"/>
    <property type="project" value="TreeGrafter"/>
</dbReference>
<feature type="repeat" description="HEAT" evidence="3">
    <location>
        <begin position="244"/>
        <end position="282"/>
    </location>
</feature>
<feature type="repeat" description="HEAT" evidence="3">
    <location>
        <begin position="89"/>
        <end position="127"/>
    </location>
</feature>
<feature type="repeat" description="HEAT" evidence="3">
    <location>
        <begin position="515"/>
        <end position="553"/>
    </location>
</feature>
<dbReference type="InterPro" id="IPR000357">
    <property type="entry name" value="HEAT"/>
</dbReference>
<dbReference type="GO" id="GO:0005829">
    <property type="term" value="C:cytosol"/>
    <property type="evidence" value="ECO:0007669"/>
    <property type="project" value="TreeGrafter"/>
</dbReference>
<sequence>MAAADGDDSLYPIAVLIDELRNEDVQLRLNSIKKLSTIALALGVERTRSELLPFLTDTIYDEDEVLLALAEQLGTFTTLVGGPEYVHCLLPPLESLATVEETVVRDKAVESLRAISHEHSPSDLEAHFVPLVKRLAGGDWFTSRTSACGLFSVCYPRVSSAVKAELRQYFRNLCSDDTPMVRRAAASKLGEFAKVLELDNVKSEIIPMFSNLASDEQDSVRLLAVEACVNIAQLLPQEDLEALVMPTLRQAAEDKSWRVRYMVADKFTELQKAVGPEITKTDLVPAFQNLMKDCEAEVRAAASHKVKEFCENLSADCRENVIMTQILPCIKELVSDANQHVKSALASVIMGLSPILGKDNTIEHLLPLFLAQLKDEDLGKDAVIKTPKYSGLCKIIFLQQFRARWVLYEGLPLLTSTLSGSEAAAPIFTIPSQDEGRRVSRSILLLGIKGSSTFSLRVKGHILDDGQPHPPLGIFGQLHDGGQQGLGQLSDANDLVHAVQVLSEVCGQDITTKHMLPTVLRMAGDPVANVRFNVAKSLQKIGPILDNSTLQSEVKPILEKLTQDQDVDVKYFAQEALTVLSLA</sequence>
<dbReference type="RefSeq" id="XP_025770170.1">
    <property type="nucleotide sequence ID" value="XM_025914385.1"/>
</dbReference>
<feature type="domain" description="Phosphatase PP2A regulatory subunit A/Splicing factor 3B subunit 1-like HEAT repeat" evidence="4">
    <location>
        <begin position="276"/>
        <end position="357"/>
    </location>
</feature>
<dbReference type="InterPro" id="IPR016024">
    <property type="entry name" value="ARM-type_fold"/>
</dbReference>
<feature type="repeat" description="HEAT" evidence="3">
    <location>
        <begin position="283"/>
        <end position="320"/>
    </location>
</feature>
<evidence type="ECO:0000256" key="2">
    <source>
        <dbReference type="ARBA" id="ARBA00038332"/>
    </source>
</evidence>
<dbReference type="GO" id="GO:0005634">
    <property type="term" value="C:nucleus"/>
    <property type="evidence" value="ECO:0007669"/>
    <property type="project" value="TreeGrafter"/>
</dbReference>
<evidence type="ECO:0000313" key="7">
    <source>
        <dbReference type="RefSeq" id="XP_025770170.1"/>
    </source>
</evidence>
<feature type="repeat" description="HEAT" evidence="3">
    <location>
        <begin position="554"/>
        <end position="583"/>
    </location>
</feature>
<dbReference type="InterPro" id="IPR051023">
    <property type="entry name" value="PP2A_Regulatory_Subunit_A"/>
</dbReference>
<evidence type="ECO:0000259" key="5">
    <source>
        <dbReference type="Pfam" id="PF22956"/>
    </source>
</evidence>
<dbReference type="GO" id="GO:0019888">
    <property type="term" value="F:protein phosphatase regulator activity"/>
    <property type="evidence" value="ECO:0007669"/>
    <property type="project" value="TreeGrafter"/>
</dbReference>
<reference evidence="7" key="1">
    <citation type="submission" date="2025-08" db="UniProtKB">
        <authorList>
            <consortium name="RefSeq"/>
        </authorList>
    </citation>
    <scope>IDENTIFICATION</scope>
    <source>
        <tissue evidence="7">Blood</tissue>
    </source>
</reference>
<dbReference type="Proteomes" id="UP000515131">
    <property type="component" value="Unplaced"/>
</dbReference>
<keyword evidence="1" id="KW-0677">Repeat</keyword>
<dbReference type="Pfam" id="PF22646">
    <property type="entry name" value="PPP2R1A-like_HEAT"/>
    <property type="match status" value="1"/>
</dbReference>
<dbReference type="PANTHER" id="PTHR10648">
    <property type="entry name" value="SERINE/THREONINE-PROTEIN PHOSPHATASE PP2A 65 KDA REGULATORY SUBUNIT"/>
    <property type="match status" value="1"/>
</dbReference>
<feature type="repeat" description="HEAT" evidence="3">
    <location>
        <begin position="166"/>
        <end position="204"/>
    </location>
</feature>
<feature type="repeat" description="HEAT" evidence="3">
    <location>
        <begin position="326"/>
        <end position="364"/>
    </location>
</feature>
<feature type="domain" description="Phosphatase 2A Regulatory Subunit A helical" evidence="5">
    <location>
        <begin position="153"/>
        <end position="271"/>
    </location>
</feature>
<organism evidence="6 7">
    <name type="scientific">Puma concolor</name>
    <name type="common">Mountain lion</name>
    <name type="synonym">Felis concolor</name>
    <dbReference type="NCBI Taxonomy" id="9696"/>
    <lineage>
        <taxon>Eukaryota</taxon>
        <taxon>Metazoa</taxon>
        <taxon>Chordata</taxon>
        <taxon>Craniata</taxon>
        <taxon>Vertebrata</taxon>
        <taxon>Euteleostomi</taxon>
        <taxon>Mammalia</taxon>
        <taxon>Eutheria</taxon>
        <taxon>Laurasiatheria</taxon>
        <taxon>Carnivora</taxon>
        <taxon>Feliformia</taxon>
        <taxon>Felidae</taxon>
        <taxon>Felinae</taxon>
        <taxon>Puma</taxon>
    </lineage>
</organism>
<comment type="similarity">
    <text evidence="2">Belongs to the phosphatase 2A regulatory subunit A family.</text>
</comment>
<dbReference type="Pfam" id="PF02985">
    <property type="entry name" value="HEAT"/>
    <property type="match status" value="1"/>
</dbReference>
<evidence type="ECO:0000259" key="4">
    <source>
        <dbReference type="Pfam" id="PF22646"/>
    </source>
</evidence>
<dbReference type="PROSITE" id="PS50077">
    <property type="entry name" value="HEAT_REPEAT"/>
    <property type="match status" value="9"/>
</dbReference>
<feature type="repeat" description="HEAT" evidence="3">
    <location>
        <begin position="205"/>
        <end position="243"/>
    </location>
</feature>
<dbReference type="KEGG" id="pcoo:112850861"/>
<evidence type="ECO:0000256" key="1">
    <source>
        <dbReference type="ARBA" id="ARBA00022737"/>
    </source>
</evidence>
<evidence type="ECO:0000256" key="3">
    <source>
        <dbReference type="PROSITE-ProRule" id="PRU00103"/>
    </source>
</evidence>
<dbReference type="InterPro" id="IPR054573">
    <property type="entry name" value="PP2A/SF3B1-like_HEAT"/>
</dbReference>
<name>A0A6P6H340_PUMCO</name>
<dbReference type="InterPro" id="IPR055231">
    <property type="entry name" value="2AA_helical"/>
</dbReference>
<evidence type="ECO:0000313" key="6">
    <source>
        <dbReference type="Proteomes" id="UP000515131"/>
    </source>
</evidence>
<gene>
    <name evidence="7" type="primary">LOC112850861</name>
</gene>
<proteinExistence type="inferred from homology"/>
<dbReference type="Gene3D" id="1.25.10.10">
    <property type="entry name" value="Leucine-rich Repeat Variant"/>
    <property type="match status" value="1"/>
</dbReference>
<keyword evidence="6" id="KW-1185">Reference proteome</keyword>
<dbReference type="PANTHER" id="PTHR10648:SF2">
    <property type="entry name" value="SERINE_THREONINE-PROTEIN PHOSPHATASE 2A 65 KDA REGULATORY SUBUNIT A ALPHA ISOFORM"/>
    <property type="match status" value="1"/>
</dbReference>
<feature type="repeat" description="HEAT" evidence="3">
    <location>
        <begin position="12"/>
        <end position="50"/>
    </location>
</feature>
<dbReference type="GO" id="GO:0007059">
    <property type="term" value="P:chromosome segregation"/>
    <property type="evidence" value="ECO:0007669"/>
    <property type="project" value="TreeGrafter"/>
</dbReference>
<protein>
    <submittedName>
        <fullName evidence="7">Serine/threonine-protein phosphatase 2A 65 kDa regulatory subunit A alpha isoform-like</fullName>
    </submittedName>
</protein>
<dbReference type="GeneID" id="112850861"/>
<accession>A0A6P6H340</accession>
<dbReference type="Pfam" id="PF22956">
    <property type="entry name" value="VPS15-like_hel"/>
    <property type="match status" value="1"/>
</dbReference>
<dbReference type="SUPFAM" id="SSF48371">
    <property type="entry name" value="ARM repeat"/>
    <property type="match status" value="1"/>
</dbReference>
<dbReference type="AlphaFoldDB" id="A0A6P6H340"/>